<dbReference type="InterPro" id="IPR016024">
    <property type="entry name" value="ARM-type_fold"/>
</dbReference>
<dbReference type="Pfam" id="PF19274">
    <property type="entry name" value="PI4K_N"/>
    <property type="match status" value="2"/>
</dbReference>
<dbReference type="PROSITE" id="PS50290">
    <property type="entry name" value="PI3_4_KINASE_3"/>
    <property type="match status" value="1"/>
</dbReference>
<dbReference type="InterPro" id="IPR018936">
    <property type="entry name" value="PI3/4_kinase_CS"/>
</dbReference>
<dbReference type="Proteomes" id="UP000695562">
    <property type="component" value="Unassembled WGS sequence"/>
</dbReference>
<dbReference type="InterPro" id="IPR000403">
    <property type="entry name" value="PI3/4_kinase_cat_dom"/>
</dbReference>
<comment type="caution">
    <text evidence="9">The sequence shown here is derived from an EMBL/GenBank/DDBJ whole genome shotgun (WGS) entry which is preliminary data.</text>
</comment>
<feature type="compositionally biased region" description="Low complexity" evidence="6">
    <location>
        <begin position="1177"/>
        <end position="1199"/>
    </location>
</feature>
<dbReference type="SMART" id="SM00145">
    <property type="entry name" value="PI3Ka"/>
    <property type="match status" value="1"/>
</dbReference>
<dbReference type="CDD" id="cd05167">
    <property type="entry name" value="PI4Kc_III_alpha"/>
    <property type="match status" value="1"/>
</dbReference>
<dbReference type="Pfam" id="PF00454">
    <property type="entry name" value="PI3_PI4_kinase"/>
    <property type="match status" value="1"/>
</dbReference>
<evidence type="ECO:0000256" key="4">
    <source>
        <dbReference type="ARBA" id="ARBA00022777"/>
    </source>
</evidence>
<dbReference type="Gene3D" id="3.30.1010.10">
    <property type="entry name" value="Phosphatidylinositol 3-kinase Catalytic Subunit, Chain A, domain 4"/>
    <property type="match status" value="1"/>
</dbReference>
<feature type="compositionally biased region" description="Polar residues" evidence="6">
    <location>
        <begin position="1164"/>
        <end position="1176"/>
    </location>
</feature>
<evidence type="ECO:0000259" key="7">
    <source>
        <dbReference type="PROSITE" id="PS50290"/>
    </source>
</evidence>
<dbReference type="InterPro" id="IPR011009">
    <property type="entry name" value="Kinase-like_dom_sf"/>
</dbReference>
<feature type="region of interest" description="Disordered" evidence="6">
    <location>
        <begin position="1889"/>
        <end position="1908"/>
    </location>
</feature>
<dbReference type="GO" id="GO:0004430">
    <property type="term" value="F:1-phosphatidylinositol 4-kinase activity"/>
    <property type="evidence" value="ECO:0007669"/>
    <property type="project" value="UniProtKB-EC"/>
</dbReference>
<gene>
    <name evidence="9" type="ORF">CYY_002375</name>
</gene>
<feature type="compositionally biased region" description="Polar residues" evidence="6">
    <location>
        <begin position="1894"/>
        <end position="1908"/>
    </location>
</feature>
<dbReference type="PANTHER" id="PTHR10048:SF15">
    <property type="entry name" value="PHOSPHATIDYLINOSITOL 4-KINASE ALPHA"/>
    <property type="match status" value="1"/>
</dbReference>
<dbReference type="PROSITE" id="PS51545">
    <property type="entry name" value="PIK_HELICAL"/>
    <property type="match status" value="1"/>
</dbReference>
<dbReference type="SUPFAM" id="SSF48371">
    <property type="entry name" value="ARM repeat"/>
    <property type="match status" value="2"/>
</dbReference>
<dbReference type="PROSITE" id="PS00916">
    <property type="entry name" value="PI3_4_KINASE_2"/>
    <property type="match status" value="1"/>
</dbReference>
<dbReference type="GO" id="GO:0005886">
    <property type="term" value="C:plasma membrane"/>
    <property type="evidence" value="ECO:0007669"/>
    <property type="project" value="TreeGrafter"/>
</dbReference>
<dbReference type="PANTHER" id="PTHR10048">
    <property type="entry name" value="PHOSPHATIDYLINOSITOL KINASE"/>
    <property type="match status" value="1"/>
</dbReference>
<proteinExistence type="inferred from homology"/>
<dbReference type="GO" id="GO:0048015">
    <property type="term" value="P:phosphatidylinositol-mediated signaling"/>
    <property type="evidence" value="ECO:0007669"/>
    <property type="project" value="TreeGrafter"/>
</dbReference>
<evidence type="ECO:0000256" key="2">
    <source>
        <dbReference type="ARBA" id="ARBA00012169"/>
    </source>
</evidence>
<dbReference type="PROSITE" id="PS00915">
    <property type="entry name" value="PI3_4_KINASE_1"/>
    <property type="match status" value="1"/>
</dbReference>
<feature type="domain" description="PIK helical" evidence="8">
    <location>
        <begin position="1568"/>
        <end position="1753"/>
    </location>
</feature>
<dbReference type="InterPro" id="IPR036940">
    <property type="entry name" value="PI3/4_kinase_cat_sf"/>
</dbReference>
<feature type="coiled-coil region" evidence="5">
    <location>
        <begin position="1026"/>
        <end position="1053"/>
    </location>
</feature>
<keyword evidence="3" id="KW-0808">Transferase</keyword>
<dbReference type="InterPro" id="IPR001263">
    <property type="entry name" value="PI3K_accessory_dom"/>
</dbReference>
<dbReference type="InterPro" id="IPR015433">
    <property type="entry name" value="PI3/4_kinase"/>
</dbReference>
<reference evidence="9" key="1">
    <citation type="submission" date="2020-01" db="EMBL/GenBank/DDBJ databases">
        <title>Development of genomics and gene disruption for Polysphondylium violaceum indicates a role for the polyketide synthase stlB in stalk morphogenesis.</title>
        <authorList>
            <person name="Narita B."/>
            <person name="Kawabe Y."/>
            <person name="Kin K."/>
            <person name="Saito T."/>
            <person name="Gibbs R."/>
            <person name="Kuspa A."/>
            <person name="Muzny D."/>
            <person name="Queller D."/>
            <person name="Richards S."/>
            <person name="Strassman J."/>
            <person name="Sucgang R."/>
            <person name="Worley K."/>
            <person name="Schaap P."/>
        </authorList>
    </citation>
    <scope>NUCLEOTIDE SEQUENCE</scope>
    <source>
        <strain evidence="9">QSvi11</strain>
    </source>
</reference>
<dbReference type="OrthoDB" id="10264149at2759"/>
<dbReference type="Gene3D" id="1.10.1070.11">
    <property type="entry name" value="Phosphatidylinositol 3-/4-kinase, catalytic domain"/>
    <property type="match status" value="1"/>
</dbReference>
<evidence type="ECO:0000313" key="9">
    <source>
        <dbReference type="EMBL" id="KAF2076319.1"/>
    </source>
</evidence>
<protein>
    <recommendedName>
        <fullName evidence="2">1-phosphatidylinositol 4-kinase</fullName>
        <ecNumber evidence="2">2.7.1.67</ecNumber>
    </recommendedName>
</protein>
<dbReference type="FunFam" id="1.10.1070.11:FF:000012">
    <property type="entry name" value="Phosphatidylinositol 4-kinase alpha 1"/>
    <property type="match status" value="1"/>
</dbReference>
<keyword evidence="10" id="KW-1185">Reference proteome</keyword>
<accession>A0A8J4V9P2</accession>
<name>A0A8J4V9P2_9MYCE</name>
<dbReference type="EMBL" id="AJWJ01000065">
    <property type="protein sequence ID" value="KAF2076319.1"/>
    <property type="molecule type" value="Genomic_DNA"/>
</dbReference>
<evidence type="ECO:0000256" key="6">
    <source>
        <dbReference type="SAM" id="MobiDB-lite"/>
    </source>
</evidence>
<dbReference type="SUPFAM" id="SSF56112">
    <property type="entry name" value="Protein kinase-like (PK-like)"/>
    <property type="match status" value="1"/>
</dbReference>
<keyword evidence="5" id="KW-0175">Coiled coil</keyword>
<dbReference type="InterPro" id="IPR042236">
    <property type="entry name" value="PI3K_accessory_sf"/>
</dbReference>
<dbReference type="Gene3D" id="1.25.40.70">
    <property type="entry name" value="Phosphatidylinositol 3-kinase, accessory domain (PIK)"/>
    <property type="match status" value="1"/>
</dbReference>
<dbReference type="SMART" id="SM00146">
    <property type="entry name" value="PI3Kc"/>
    <property type="match status" value="1"/>
</dbReference>
<evidence type="ECO:0000256" key="5">
    <source>
        <dbReference type="SAM" id="Coils"/>
    </source>
</evidence>
<dbReference type="Pfam" id="PF00613">
    <property type="entry name" value="PI3Ka"/>
    <property type="match status" value="1"/>
</dbReference>
<evidence type="ECO:0000256" key="1">
    <source>
        <dbReference type="ARBA" id="ARBA00006209"/>
    </source>
</evidence>
<sequence>MLSLNQNSKNEFKALNSTVPEIFRLSAKVQLAETISFLNPISEDSVDILIQSCLSYLPNQQYQDIIPNNTAIKKAFELNPTLFSTMISIRSQESVIALSHLYNCSNGVIDDKAITILTSFLMYLTYFPTSLNNTLNSNNNNNLVTSNSSNTTNNNSNINFNNGMSQNEIQNAQNFTYYLVVQLALLSNISTNTRDVILPCFIEFFNHITKYEQLPIICGALQALGDCNIKFQFQQEELPKVILIIETIISSIYQSNKYNQKKILLLICNAFEQITYLPQDQVDSEIYKRIYNNIFPYISTVTDNDCFVSIVNVITRCGILDSSIGKEVLEHLIRIISDTKNLSENESIAALEKMSVYQIVLLSLVDLTDKYPEKTLRVVEVLKEFLCVSLIVSQNDEIRHSLNNAICDILRNEYRKERGIDVCKTVIVSLSNNFHSLYTEYRKNTPPIEPITMSNGSASVTALRTPSICLTSIPSLHSPSYESLFNITFVLGQLTCALKDLSITEIVLPNFMSAVTHYPPSDIENIVLEQLTDIALLEHPSITKDIVLLMTNLFKKIYKDPNQGLIANITPVTLERLAKHLVNDNLRQDLCKRVLKLFQQLGKTVRYSSQDPNFYLSSPILKGMGYLLPTISQLIKPSTVSQQQQQDEYVNNNDQQQQQDDTDSSIKLYRIVWFYCIFFKFSTQGTWRSDWYNSVQVIASHLAPLISTKPHIYLEMEVEWDGIIKQGYEKDYFIQLKNALIEKLPSNTTAYIKNLTLSQLAYVYSVYTLETMRSNRYGSFKTVFSYLEDQGIENINVFSCMRGIVDRAFNDFLLGYSNPQLILTSQQDLSDHASFLLVKFCYPFEPVRKAADYYISAFVSKFPQVLWSKDCLSTLLDLIEAIGKGARSKPMDMISVKMTNYPIIIGLPDESPLRQRLLQDIIALGNLWLKNASTSAPSEIQELLQEYMQKFNQLKRDHIGLSLAVEIGSNTQVDTSKTIELLSNSNNITSNPSAYPTCFTSNAANFVNSLQLKSMYSGEVRGMINMMIMDKDNEEENDDNDNLEEVVEELAFLRLIEDFEKIIHLHKRGTSIDNNAFISIMYRSSAFLINHYFGQSIKLLHLVCYAPAYIFTPESMSIGISCWKWLLAERPDLTIFIMTSLSDIWSWTVNQRVGLFTNTQRDPSPLAISSKSNSDESNTQPTPAAATPTPSTASNTTTSHKTDKTSDVPHKIWIDFLEERFSIIKYSSQEQLDIIIAMLHKSIADPDLLSVSPKSLGTRFKLLLLCMRLIQGDHIRDVQSARLLRQRVYLASLGWFYLPPIWYGPAEAGNQSQLEVDTKIMIDFCRCLQAEPIFQTLDKRFTISFKNPSAGGVGVGVSTGGISNSTSGGIATGGNNLGSGNVVGANQSSNSNSINSTNASTPVYGTLRNGRQYRSNSISSANSNSFYGNTLTSNINGGGVGVGHQLGSSGVALSSGNSNIDISASNGSNASMNSPDLLSSSRIIDIIGSGIGTMNSLNGHQISQSILDSMKSYDPNRPLSEYELAELRKRRNLILLLVGNELERMSAWNSPVSRISVQIPDQLKFSYDYLPKSMKSSWKDYLISAWKINPRLAIHFNTRFPLSKIRRIIGEMVVKNTKSVLSVPEALPFLVTEENVKANIPELKYLLYWETVTPPMAISLLGKQYQSHPIVSQYACRVLRSFPPETIMFYIPQLVQALRYDKSGQVENYLVSASKTSDLLAHQIVWNLQTYTEPDPNTSRIIDDPVMQGVANRLKDLVISEMDSKSFDGYNQEFGFFESFTSISGRLLQLKDPSKRKGQLKEELKMLTVNTGNNAAPLYLPTNPKSIVVGLEVESAMTLQSAAKVPILVNFKVIERDLPTPQIALSVVQSPPPSSSPPMGTSIVSTNTNNTNSLPNILKNQSPKLSTSTTNINHIRESSRNIRKNSSRKIAANASEQPNPLTMVHTQGCIFKSGDDIRQDMLALQIIDIFKRIFQSVGLDLYLFPYKVIATKPGCGMIELVPNTMSRDQIGKKVNGNLYNYFISKYGNKNSVGFQNARRNFIKSMAAYSVVSYILQIKDRHNANILVDEEGHIVHIDFGFIFDISPGGDLLTFEASPFKMNQEMIDIMGGKPNAEQFVWFMEQSVRAFLAARQHMDSIITLVELMLDTKLPCFRDQTIQNLRARFCPNKSETYAAKFMSKIVLDSFSTISTFSTYFYDVFQYYDNGIEM</sequence>
<dbReference type="GO" id="GO:0046854">
    <property type="term" value="P:phosphatidylinositol phosphate biosynthetic process"/>
    <property type="evidence" value="ECO:0007669"/>
    <property type="project" value="InterPro"/>
</dbReference>
<comment type="similarity">
    <text evidence="1">Belongs to the PI3/PI4-kinase family. Type III PI4K subfamily.</text>
</comment>
<evidence type="ECO:0000259" key="8">
    <source>
        <dbReference type="PROSITE" id="PS51545"/>
    </source>
</evidence>
<organism evidence="9 10">
    <name type="scientific">Polysphondylium violaceum</name>
    <dbReference type="NCBI Taxonomy" id="133409"/>
    <lineage>
        <taxon>Eukaryota</taxon>
        <taxon>Amoebozoa</taxon>
        <taxon>Evosea</taxon>
        <taxon>Eumycetozoa</taxon>
        <taxon>Dictyostelia</taxon>
        <taxon>Dictyosteliales</taxon>
        <taxon>Dictyosteliaceae</taxon>
        <taxon>Polysphondylium</taxon>
    </lineage>
</organism>
<evidence type="ECO:0000313" key="10">
    <source>
        <dbReference type="Proteomes" id="UP000695562"/>
    </source>
</evidence>
<feature type="region of interest" description="Disordered" evidence="6">
    <location>
        <begin position="1164"/>
        <end position="1205"/>
    </location>
</feature>
<evidence type="ECO:0000256" key="3">
    <source>
        <dbReference type="ARBA" id="ARBA00022679"/>
    </source>
</evidence>
<keyword evidence="4" id="KW-0418">Kinase</keyword>
<dbReference type="GO" id="GO:0005737">
    <property type="term" value="C:cytoplasm"/>
    <property type="evidence" value="ECO:0007669"/>
    <property type="project" value="TreeGrafter"/>
</dbReference>
<feature type="domain" description="PI3K/PI4K catalytic" evidence="7">
    <location>
        <begin position="1925"/>
        <end position="2190"/>
    </location>
</feature>
<dbReference type="EC" id="2.7.1.67" evidence="2"/>
<dbReference type="InterPro" id="IPR045495">
    <property type="entry name" value="PI4K_N"/>
</dbReference>